<evidence type="ECO:0000256" key="1">
    <source>
        <dbReference type="SAM" id="MobiDB-lite"/>
    </source>
</evidence>
<organism evidence="3">
    <name type="scientific">Cuerna arida</name>
    <dbReference type="NCBI Taxonomy" id="1464854"/>
    <lineage>
        <taxon>Eukaryota</taxon>
        <taxon>Metazoa</taxon>
        <taxon>Ecdysozoa</taxon>
        <taxon>Arthropoda</taxon>
        <taxon>Hexapoda</taxon>
        <taxon>Insecta</taxon>
        <taxon>Pterygota</taxon>
        <taxon>Neoptera</taxon>
        <taxon>Paraneoptera</taxon>
        <taxon>Hemiptera</taxon>
        <taxon>Auchenorrhyncha</taxon>
        <taxon>Membracoidea</taxon>
        <taxon>Cicadellidae</taxon>
        <taxon>Cicadellinae</taxon>
        <taxon>Proconiini</taxon>
        <taxon>Cuerna</taxon>
    </lineage>
</organism>
<name>A0A1B6G4I9_9HEMI</name>
<gene>
    <name evidence="3" type="ORF">g.49838</name>
</gene>
<dbReference type="Gene3D" id="3.10.20.90">
    <property type="entry name" value="Phosphatidylinositol 3-kinase Catalytic Subunit, Chain A, domain 1"/>
    <property type="match status" value="1"/>
</dbReference>
<dbReference type="PROSITE" id="PS50053">
    <property type="entry name" value="UBIQUITIN_2"/>
    <property type="match status" value="1"/>
</dbReference>
<dbReference type="InterPro" id="IPR000626">
    <property type="entry name" value="Ubiquitin-like_dom"/>
</dbReference>
<dbReference type="PANTHER" id="PTHR46728">
    <property type="entry name" value="AN1-TYPE ZINC FINGER PROTEIN 4"/>
    <property type="match status" value="1"/>
</dbReference>
<dbReference type="AlphaFoldDB" id="A0A1B6G4I9"/>
<reference evidence="3" key="1">
    <citation type="submission" date="2015-11" db="EMBL/GenBank/DDBJ databases">
        <title>De novo transcriptome assembly of four potential Pierce s Disease insect vectors from Arizona vineyards.</title>
        <authorList>
            <person name="Tassone E.E."/>
        </authorList>
    </citation>
    <scope>NUCLEOTIDE SEQUENCE</scope>
</reference>
<protein>
    <recommendedName>
        <fullName evidence="2">Ubiquitin-like domain-containing protein</fullName>
    </recommendedName>
</protein>
<dbReference type="SUPFAM" id="SSF54236">
    <property type="entry name" value="Ubiquitin-like"/>
    <property type="match status" value="1"/>
</dbReference>
<feature type="non-terminal residue" evidence="3">
    <location>
        <position position="300"/>
    </location>
</feature>
<dbReference type="Pfam" id="PF00240">
    <property type="entry name" value="ubiquitin"/>
    <property type="match status" value="1"/>
</dbReference>
<feature type="region of interest" description="Disordered" evidence="1">
    <location>
        <begin position="268"/>
        <end position="300"/>
    </location>
</feature>
<feature type="domain" description="Ubiquitin-like" evidence="2">
    <location>
        <begin position="22"/>
        <end position="97"/>
    </location>
</feature>
<dbReference type="InterPro" id="IPR029071">
    <property type="entry name" value="Ubiquitin-like_domsf"/>
</dbReference>
<feature type="compositionally biased region" description="Acidic residues" evidence="1">
    <location>
        <begin position="270"/>
        <end position="279"/>
    </location>
</feature>
<evidence type="ECO:0000259" key="2">
    <source>
        <dbReference type="PROSITE" id="PS50053"/>
    </source>
</evidence>
<dbReference type="InterPro" id="IPR019956">
    <property type="entry name" value="Ubiquitin_dom"/>
</dbReference>
<evidence type="ECO:0000313" key="3">
    <source>
        <dbReference type="EMBL" id="JAS57355.1"/>
    </source>
</evidence>
<dbReference type="InterPro" id="IPR053061">
    <property type="entry name" value="AN1-type_zinc_finger"/>
</dbReference>
<accession>A0A1B6G4I9</accession>
<dbReference type="SMART" id="SM00213">
    <property type="entry name" value="UBQ"/>
    <property type="match status" value="1"/>
</dbReference>
<dbReference type="PANTHER" id="PTHR46728:SF1">
    <property type="entry name" value="AN1-TYPE ZINC FINGER PROTEIN 4"/>
    <property type="match status" value="1"/>
</dbReference>
<sequence length="300" mass="33065">MYPKQAGGKTPLFGPNTNSPIIKLIIETLTGKTLPIFVAKDDNIASIKLKIQQVEGIPISQQNLLYNKVALEDNQKVSDLALVYGSVLQLVLSLRGGPISTRRAAAYQCNATGLYCHATWKEVKDYFFAILYKICEKLPTGAKILVYFVNNKPSIRLVGIFHNQVGPNGHFVTLLQQRVEQAASLMRGATDDASESSDNVASKKLRDKIANLRTKLDQLITVRNTKPVRDPNAETSEETYSLVFSYNSSTSIFKDKKMDMHTLAPMTIVEDIEPEEDESESGRSSQTGPVASNEPASKPS</sequence>
<dbReference type="PRINTS" id="PR00348">
    <property type="entry name" value="UBIQUITIN"/>
</dbReference>
<proteinExistence type="predicted"/>
<dbReference type="EMBL" id="GECZ01012414">
    <property type="protein sequence ID" value="JAS57355.1"/>
    <property type="molecule type" value="Transcribed_RNA"/>
</dbReference>